<dbReference type="AlphaFoldDB" id="A0A1B2HS82"/>
<evidence type="ECO:0000313" key="9">
    <source>
        <dbReference type="Proteomes" id="UP000093053"/>
    </source>
</evidence>
<keyword evidence="3" id="KW-0560">Oxidoreductase</keyword>
<feature type="binding site" evidence="5">
    <location>
        <position position="199"/>
    </location>
    <ligand>
        <name>2-oxoglutarate</name>
        <dbReference type="ChEBI" id="CHEBI:16810"/>
    </ligand>
</feature>
<gene>
    <name evidence="8" type="ORF">BBK82_35715</name>
</gene>
<evidence type="ECO:0000256" key="1">
    <source>
        <dbReference type="ARBA" id="ARBA00008425"/>
    </source>
</evidence>
<organism evidence="8 9">
    <name type="scientific">Lentzea guizhouensis</name>
    <dbReference type="NCBI Taxonomy" id="1586287"/>
    <lineage>
        <taxon>Bacteria</taxon>
        <taxon>Bacillati</taxon>
        <taxon>Actinomycetota</taxon>
        <taxon>Actinomycetes</taxon>
        <taxon>Pseudonocardiales</taxon>
        <taxon>Pseudonocardiaceae</taxon>
        <taxon>Lentzea</taxon>
    </lineage>
</organism>
<accession>A0A1B2HS82</accession>
<name>A0A1B2HS82_9PSEU</name>
<feature type="binding site" evidence="6">
    <location>
        <position position="287"/>
    </location>
    <ligand>
        <name>Fe cation</name>
        <dbReference type="ChEBI" id="CHEBI:24875"/>
    </ligand>
</feature>
<feature type="domain" description="TauD/TfdA-like" evidence="7">
    <location>
        <begin position="73"/>
        <end position="306"/>
    </location>
</feature>
<dbReference type="Pfam" id="PF02668">
    <property type="entry name" value="TauD"/>
    <property type="match status" value="1"/>
</dbReference>
<evidence type="ECO:0000256" key="6">
    <source>
        <dbReference type="PIRSR" id="PIRSR019543-2"/>
    </source>
</evidence>
<keyword evidence="2 6" id="KW-0479">Metal-binding</keyword>
<dbReference type="STRING" id="1586287.BBK82_35715"/>
<dbReference type="SUPFAM" id="SSF51197">
    <property type="entry name" value="Clavaminate synthase-like"/>
    <property type="match status" value="1"/>
</dbReference>
<dbReference type="OrthoDB" id="3872700at2"/>
<dbReference type="InterPro" id="IPR003819">
    <property type="entry name" value="TauD/TfdA-like"/>
</dbReference>
<evidence type="ECO:0000256" key="5">
    <source>
        <dbReference type="PIRSR" id="PIRSR019543-1"/>
    </source>
</evidence>
<dbReference type="PIRSF" id="PIRSF019543">
    <property type="entry name" value="Clavaminate_syn"/>
    <property type="match status" value="1"/>
</dbReference>
<feature type="binding site" evidence="5">
    <location>
        <position position="301"/>
    </location>
    <ligand>
        <name>2-oxoglutarate</name>
        <dbReference type="ChEBI" id="CHEBI:16810"/>
    </ligand>
</feature>
<dbReference type="Proteomes" id="UP000093053">
    <property type="component" value="Chromosome"/>
</dbReference>
<proteinExistence type="inferred from homology"/>
<dbReference type="EMBL" id="CP016793">
    <property type="protein sequence ID" value="ANZ40561.1"/>
    <property type="molecule type" value="Genomic_DNA"/>
</dbReference>
<evidence type="ECO:0000313" key="8">
    <source>
        <dbReference type="EMBL" id="ANZ40561.1"/>
    </source>
</evidence>
<dbReference type="GO" id="GO:0005506">
    <property type="term" value="F:iron ion binding"/>
    <property type="evidence" value="ECO:0007669"/>
    <property type="project" value="InterPro"/>
</dbReference>
<evidence type="ECO:0000256" key="3">
    <source>
        <dbReference type="ARBA" id="ARBA00023002"/>
    </source>
</evidence>
<protein>
    <submittedName>
        <fullName evidence="8">L-asparagine oxygenase</fullName>
    </submittedName>
</protein>
<dbReference type="InterPro" id="IPR014503">
    <property type="entry name" value="Clavaminate_syn-like"/>
</dbReference>
<feature type="binding site" evidence="6">
    <location>
        <position position="155"/>
    </location>
    <ligand>
        <name>Fe cation</name>
        <dbReference type="ChEBI" id="CHEBI:24875"/>
    </ligand>
</feature>
<evidence type="ECO:0000259" key="7">
    <source>
        <dbReference type="Pfam" id="PF02668"/>
    </source>
</evidence>
<sequence length="328" mass="35552">MPHPATTGSVTAELELTPSDTAEVDHLARDLCSGHRHEVDAPEWIARARDAWDELPLALRRGVRRFRRHSGPEGVLVLRGLPVDGTALPATPSAPDSVQREPTVAAAVLAMVACGLGDPIAYLAEKSGALVQDVVPVPGKENFSGNAGSALLTFHNENAFHPHEPDHVLLLCLRADHDRTAGLRTACLREVLPLLPDATREVLSAPEFVLRPPPSFGTDNTARAPQPVLFGSADDPDIRMAQIATTPVTPRAEAALAELAHAFDTAARTTRLTPGDMAIVDNRVTVHGRTPFRPRYDGADRWVQRTFAVTDLRRSRDHRPDDGYVLAR</sequence>
<keyword evidence="4 6" id="KW-0408">Iron</keyword>
<evidence type="ECO:0000256" key="4">
    <source>
        <dbReference type="ARBA" id="ARBA00023004"/>
    </source>
</evidence>
<reference evidence="8 9" key="1">
    <citation type="submission" date="2016-07" db="EMBL/GenBank/DDBJ databases">
        <title>Complete genome sequence of the Lentzea guizhouensis DHS C013.</title>
        <authorList>
            <person name="Cao C."/>
        </authorList>
    </citation>
    <scope>NUCLEOTIDE SEQUENCE [LARGE SCALE GENOMIC DNA]</scope>
    <source>
        <strain evidence="8 9">DHS C013</strain>
    </source>
</reference>
<evidence type="ECO:0000256" key="2">
    <source>
        <dbReference type="ARBA" id="ARBA00022723"/>
    </source>
</evidence>
<dbReference type="InterPro" id="IPR042098">
    <property type="entry name" value="TauD-like_sf"/>
</dbReference>
<feature type="binding site" evidence="5">
    <location>
        <position position="305"/>
    </location>
    <ligand>
        <name>2-oxoglutarate</name>
        <dbReference type="ChEBI" id="CHEBI:16810"/>
    </ligand>
</feature>
<dbReference type="Gene3D" id="3.60.130.10">
    <property type="entry name" value="Clavaminate synthase-like"/>
    <property type="match status" value="1"/>
</dbReference>
<dbReference type="KEGG" id="led:BBK82_35715"/>
<dbReference type="GO" id="GO:0016491">
    <property type="term" value="F:oxidoreductase activity"/>
    <property type="evidence" value="ECO:0007669"/>
    <property type="project" value="UniProtKB-KW"/>
</dbReference>
<dbReference type="RefSeq" id="WP_065918899.1">
    <property type="nucleotide sequence ID" value="NZ_CP016793.1"/>
</dbReference>
<comment type="similarity">
    <text evidence="1">Belongs to the clavaminate synthase family.</text>
</comment>
<keyword evidence="9" id="KW-1185">Reference proteome</keyword>
<feature type="binding site" evidence="6">
    <location>
        <position position="157"/>
    </location>
    <ligand>
        <name>Fe cation</name>
        <dbReference type="ChEBI" id="CHEBI:24875"/>
    </ligand>
</feature>